<dbReference type="Pfam" id="PF13561">
    <property type="entry name" value="adh_short_C2"/>
    <property type="match status" value="1"/>
</dbReference>
<evidence type="ECO:0000313" key="4">
    <source>
        <dbReference type="EMBL" id="MEJ5977714.1"/>
    </source>
</evidence>
<organism evidence="4 5">
    <name type="scientific">Novosphingobium anseongense</name>
    <dbReference type="NCBI Taxonomy" id="3133436"/>
    <lineage>
        <taxon>Bacteria</taxon>
        <taxon>Pseudomonadati</taxon>
        <taxon>Pseudomonadota</taxon>
        <taxon>Alphaproteobacteria</taxon>
        <taxon>Sphingomonadales</taxon>
        <taxon>Sphingomonadaceae</taxon>
        <taxon>Novosphingobium</taxon>
    </lineage>
</organism>
<dbReference type="PRINTS" id="PR00080">
    <property type="entry name" value="SDRFAMILY"/>
</dbReference>
<comment type="caution">
    <text evidence="4">The sequence shown here is derived from an EMBL/GenBank/DDBJ whole genome shotgun (WGS) entry which is preliminary data.</text>
</comment>
<dbReference type="RefSeq" id="WP_339587646.1">
    <property type="nucleotide sequence ID" value="NZ_JBBHJZ010000002.1"/>
</dbReference>
<dbReference type="PROSITE" id="PS00061">
    <property type="entry name" value="ADH_SHORT"/>
    <property type="match status" value="1"/>
</dbReference>
<dbReference type="Gene3D" id="3.40.50.720">
    <property type="entry name" value="NAD(P)-binding Rossmann-like Domain"/>
    <property type="match status" value="1"/>
</dbReference>
<dbReference type="NCBIfam" id="NF005559">
    <property type="entry name" value="PRK07231.1"/>
    <property type="match status" value="1"/>
</dbReference>
<dbReference type="SMART" id="SM00822">
    <property type="entry name" value="PKS_KR"/>
    <property type="match status" value="1"/>
</dbReference>
<keyword evidence="2" id="KW-0560">Oxidoreductase</keyword>
<gene>
    <name evidence="4" type="ORF">WG901_13785</name>
</gene>
<comment type="similarity">
    <text evidence="1">Belongs to the short-chain dehydrogenases/reductases (SDR) family.</text>
</comment>
<dbReference type="PANTHER" id="PTHR42760:SF133">
    <property type="entry name" value="3-OXOACYL-[ACYL-CARRIER-PROTEIN] REDUCTASE"/>
    <property type="match status" value="1"/>
</dbReference>
<feature type="domain" description="Ketoreductase" evidence="3">
    <location>
        <begin position="11"/>
        <end position="199"/>
    </location>
</feature>
<dbReference type="InterPro" id="IPR020904">
    <property type="entry name" value="Sc_DH/Rdtase_CS"/>
</dbReference>
<reference evidence="4 5" key="1">
    <citation type="submission" date="2024-03" db="EMBL/GenBank/DDBJ databases">
        <authorList>
            <person name="Jo J.-H."/>
        </authorList>
    </citation>
    <scope>NUCLEOTIDE SEQUENCE [LARGE SCALE GENOMIC DNA]</scope>
    <source>
        <strain evidence="4 5">PS1R-30</strain>
    </source>
</reference>
<dbReference type="InterPro" id="IPR057326">
    <property type="entry name" value="KR_dom"/>
</dbReference>
<keyword evidence="5" id="KW-1185">Reference proteome</keyword>
<evidence type="ECO:0000313" key="5">
    <source>
        <dbReference type="Proteomes" id="UP001361239"/>
    </source>
</evidence>
<evidence type="ECO:0000259" key="3">
    <source>
        <dbReference type="SMART" id="SM00822"/>
    </source>
</evidence>
<evidence type="ECO:0000256" key="2">
    <source>
        <dbReference type="ARBA" id="ARBA00023002"/>
    </source>
</evidence>
<evidence type="ECO:0000256" key="1">
    <source>
        <dbReference type="ARBA" id="ARBA00006484"/>
    </source>
</evidence>
<proteinExistence type="inferred from homology"/>
<accession>A0ABU8RX99</accession>
<dbReference type="InterPro" id="IPR036291">
    <property type="entry name" value="NAD(P)-bd_dom_sf"/>
</dbReference>
<sequence length="261" mass="26841">MIADQLDFSGRVAIVTGGATGIGYATALQLAKLGASVVICSRTVAELEAAAARIATESGQRCLAVPTDVKDEAAVIALVERTVAEFGRIDVLVNNAGGTRMGPLETIPTKGWDSIFDLNVKSAYVATREVGKHMIAQKSGAIVNISSGAGENGVRGGAHYSAAKAALQMFTRVTAAEWGKHGIRVNCVAAGAIASPRVLDAWQVAGLEPETMGQAIPLRRTGTPDEMANMIVFFASDAASYITGQTIGVNGGPALGGMPDV</sequence>
<name>A0ABU8RX99_9SPHN</name>
<dbReference type="SUPFAM" id="SSF51735">
    <property type="entry name" value="NAD(P)-binding Rossmann-fold domains"/>
    <property type="match status" value="1"/>
</dbReference>
<protein>
    <submittedName>
        <fullName evidence="4">SDR family NAD(P)-dependent oxidoreductase</fullName>
    </submittedName>
</protein>
<dbReference type="PANTHER" id="PTHR42760">
    <property type="entry name" value="SHORT-CHAIN DEHYDROGENASES/REDUCTASES FAMILY MEMBER"/>
    <property type="match status" value="1"/>
</dbReference>
<dbReference type="CDD" id="cd05233">
    <property type="entry name" value="SDR_c"/>
    <property type="match status" value="1"/>
</dbReference>
<dbReference type="Proteomes" id="UP001361239">
    <property type="component" value="Unassembled WGS sequence"/>
</dbReference>
<dbReference type="EMBL" id="JBBHJZ010000002">
    <property type="protein sequence ID" value="MEJ5977714.1"/>
    <property type="molecule type" value="Genomic_DNA"/>
</dbReference>
<dbReference type="InterPro" id="IPR002347">
    <property type="entry name" value="SDR_fam"/>
</dbReference>
<dbReference type="PRINTS" id="PR00081">
    <property type="entry name" value="GDHRDH"/>
</dbReference>